<dbReference type="Proteomes" id="UP000050827">
    <property type="component" value="Unassembled WGS sequence"/>
</dbReference>
<protein>
    <submittedName>
        <fullName evidence="1">Uncharacterized protein</fullName>
    </submittedName>
</protein>
<organism evidence="1 2">
    <name type="scientific">Flagellimonas eckloniae</name>
    <dbReference type="NCBI Taxonomy" id="346185"/>
    <lineage>
        <taxon>Bacteria</taxon>
        <taxon>Pseudomonadati</taxon>
        <taxon>Bacteroidota</taxon>
        <taxon>Flavobacteriia</taxon>
        <taxon>Flavobacteriales</taxon>
        <taxon>Flavobacteriaceae</taxon>
        <taxon>Flagellimonas</taxon>
    </lineage>
</organism>
<dbReference type="OrthoDB" id="1144758at2"/>
<sequence>METLIETKQKIQLVDGSFTPSEACDVITSLLDEKINFHKLQRLSWCEGNGGANTKYPDDRIQELENEKAIAKNFINSIRSEGKRLRIDGILKISLED</sequence>
<accession>A0A0Q1C169</accession>
<comment type="caution">
    <text evidence="1">The sequence shown here is derived from an EMBL/GenBank/DDBJ whole genome shotgun (WGS) entry which is preliminary data.</text>
</comment>
<keyword evidence="2" id="KW-1185">Reference proteome</keyword>
<name>A0A0Q1C169_9FLAO</name>
<dbReference type="STRING" id="346185.AAY42_14320"/>
<reference evidence="1 2" key="1">
    <citation type="submission" date="2015-04" db="EMBL/GenBank/DDBJ databases">
        <title>Complete genome of flavobacterium.</title>
        <authorList>
            <person name="Kwon Y.M."/>
            <person name="Kim S.-J."/>
        </authorList>
    </citation>
    <scope>NUCLEOTIDE SEQUENCE [LARGE SCALE GENOMIC DNA]</scope>
    <source>
        <strain evidence="1 2">DK169</strain>
    </source>
</reference>
<evidence type="ECO:0000313" key="2">
    <source>
        <dbReference type="Proteomes" id="UP000050827"/>
    </source>
</evidence>
<dbReference type="AlphaFoldDB" id="A0A0Q1C169"/>
<evidence type="ECO:0000313" key="1">
    <source>
        <dbReference type="EMBL" id="KQC30935.1"/>
    </source>
</evidence>
<dbReference type="RefSeq" id="WP_055396413.1">
    <property type="nucleotide sequence ID" value="NZ_LCTZ01000002.1"/>
</dbReference>
<gene>
    <name evidence="1" type="ORF">AAY42_14320</name>
</gene>
<dbReference type="EMBL" id="LCTZ01000002">
    <property type="protein sequence ID" value="KQC30935.1"/>
    <property type="molecule type" value="Genomic_DNA"/>
</dbReference>
<proteinExistence type="predicted"/>